<sequence length="77" mass="8956">MASADPRKVGLSKNCMEALVEFSTIAPSIEIDEHMCRIHKNQRACKNMKEFGHQMYNAAKENITKWCFIEPSKKRRK</sequence>
<dbReference type="AlphaFoldDB" id="X1C3F1"/>
<proteinExistence type="predicted"/>
<evidence type="ECO:0000313" key="1">
    <source>
        <dbReference type="EMBL" id="GAH01862.1"/>
    </source>
</evidence>
<organism evidence="1">
    <name type="scientific">marine sediment metagenome</name>
    <dbReference type="NCBI Taxonomy" id="412755"/>
    <lineage>
        <taxon>unclassified sequences</taxon>
        <taxon>metagenomes</taxon>
        <taxon>ecological metagenomes</taxon>
    </lineage>
</organism>
<name>X1C3F1_9ZZZZ</name>
<comment type="caution">
    <text evidence="1">The sequence shown here is derived from an EMBL/GenBank/DDBJ whole genome shotgun (WGS) entry which is preliminary data.</text>
</comment>
<accession>X1C3F1</accession>
<reference evidence="1" key="1">
    <citation type="journal article" date="2014" name="Front. Microbiol.">
        <title>High frequency of phylogenetically diverse reductive dehalogenase-homologous genes in deep subseafloor sedimentary metagenomes.</title>
        <authorList>
            <person name="Kawai M."/>
            <person name="Futagami T."/>
            <person name="Toyoda A."/>
            <person name="Takaki Y."/>
            <person name="Nishi S."/>
            <person name="Hori S."/>
            <person name="Arai W."/>
            <person name="Tsubouchi T."/>
            <person name="Morono Y."/>
            <person name="Uchiyama I."/>
            <person name="Ito T."/>
            <person name="Fujiyama A."/>
            <person name="Inagaki F."/>
            <person name="Takami H."/>
        </authorList>
    </citation>
    <scope>NUCLEOTIDE SEQUENCE</scope>
    <source>
        <strain evidence="1">Expedition CK06-06</strain>
    </source>
</reference>
<dbReference type="EMBL" id="BART01024207">
    <property type="protein sequence ID" value="GAH01862.1"/>
    <property type="molecule type" value="Genomic_DNA"/>
</dbReference>
<protein>
    <submittedName>
        <fullName evidence="1">Uncharacterized protein</fullName>
    </submittedName>
</protein>
<gene>
    <name evidence="1" type="ORF">S01H4_43807</name>
</gene>